<keyword evidence="3 8" id="KW-0808">Transferase</keyword>
<dbReference type="OrthoDB" id="9802228at2"/>
<evidence type="ECO:0000259" key="7">
    <source>
        <dbReference type="Pfam" id="PF01035"/>
    </source>
</evidence>
<evidence type="ECO:0000313" key="8">
    <source>
        <dbReference type="EMBL" id="QDP95874.1"/>
    </source>
</evidence>
<evidence type="ECO:0000256" key="6">
    <source>
        <dbReference type="ARBA" id="ARBA00049348"/>
    </source>
</evidence>
<dbReference type="KEGG" id="mik:FOE78_08150"/>
<dbReference type="GO" id="GO:0003908">
    <property type="term" value="F:methylated-DNA-[protein]-cysteine S-methyltransferase activity"/>
    <property type="evidence" value="ECO:0007669"/>
    <property type="project" value="UniProtKB-EC"/>
</dbReference>
<dbReference type="AlphaFoldDB" id="A0A516PXG8"/>
<comment type="catalytic activity">
    <reaction evidence="1">
        <text>a 4-O-methyl-thymidine in DNA + L-cysteinyl-[protein] = a thymidine in DNA + S-methyl-L-cysteinyl-[protein]</text>
        <dbReference type="Rhea" id="RHEA:53428"/>
        <dbReference type="Rhea" id="RHEA-COMP:10131"/>
        <dbReference type="Rhea" id="RHEA-COMP:10132"/>
        <dbReference type="Rhea" id="RHEA-COMP:13555"/>
        <dbReference type="Rhea" id="RHEA-COMP:13556"/>
        <dbReference type="ChEBI" id="CHEBI:29950"/>
        <dbReference type="ChEBI" id="CHEBI:82612"/>
        <dbReference type="ChEBI" id="CHEBI:137386"/>
        <dbReference type="ChEBI" id="CHEBI:137387"/>
        <dbReference type="EC" id="2.1.1.63"/>
    </reaction>
</comment>
<feature type="domain" description="Methylated-DNA-[protein]-cysteine S-methyltransferase DNA binding" evidence="7">
    <location>
        <begin position="101"/>
        <end position="179"/>
    </location>
</feature>
<dbReference type="InterPro" id="IPR036388">
    <property type="entry name" value="WH-like_DNA-bd_sf"/>
</dbReference>
<evidence type="ECO:0000256" key="1">
    <source>
        <dbReference type="ARBA" id="ARBA00001286"/>
    </source>
</evidence>
<reference evidence="8 9" key="1">
    <citation type="submission" date="2019-07" db="EMBL/GenBank/DDBJ databases">
        <title>Microlunatus dokdonensis sp. nov. isolated from the rhizospheric soil of the wild plant Elymus tsukushiensis.</title>
        <authorList>
            <person name="Ghim S.-Y."/>
            <person name="Hwang Y.-J."/>
            <person name="Son J.-S."/>
            <person name="Shin J.-H."/>
        </authorList>
    </citation>
    <scope>NUCLEOTIDE SEQUENCE [LARGE SCALE GENOMIC DNA]</scope>
    <source>
        <strain evidence="8 9">KUDC0627</strain>
    </source>
</reference>
<dbReference type="InterPro" id="IPR001497">
    <property type="entry name" value="MethylDNA_cys_MeTrfase_AS"/>
</dbReference>
<evidence type="ECO:0000256" key="5">
    <source>
        <dbReference type="ARBA" id="ARBA00023204"/>
    </source>
</evidence>
<dbReference type="InterPro" id="IPR014048">
    <property type="entry name" value="MethylDNA_cys_MeTrfase_DNA-bd"/>
</dbReference>
<dbReference type="Pfam" id="PF01035">
    <property type="entry name" value="DNA_binding_1"/>
    <property type="match status" value="1"/>
</dbReference>
<keyword evidence="2 8" id="KW-0489">Methyltransferase</keyword>
<keyword evidence="9" id="KW-1185">Reference proteome</keyword>
<evidence type="ECO:0000256" key="3">
    <source>
        <dbReference type="ARBA" id="ARBA00022679"/>
    </source>
</evidence>
<dbReference type="GO" id="GO:0032259">
    <property type="term" value="P:methylation"/>
    <property type="evidence" value="ECO:0007669"/>
    <property type="project" value="UniProtKB-KW"/>
</dbReference>
<dbReference type="PANTHER" id="PTHR10815">
    <property type="entry name" value="METHYLATED-DNA--PROTEIN-CYSTEINE METHYLTRANSFERASE"/>
    <property type="match status" value="1"/>
</dbReference>
<dbReference type="PROSITE" id="PS00374">
    <property type="entry name" value="MGMT"/>
    <property type="match status" value="1"/>
</dbReference>
<evidence type="ECO:0000256" key="4">
    <source>
        <dbReference type="ARBA" id="ARBA00022763"/>
    </source>
</evidence>
<organism evidence="8 9">
    <name type="scientific">Microlunatus elymi</name>
    <dbReference type="NCBI Taxonomy" id="2596828"/>
    <lineage>
        <taxon>Bacteria</taxon>
        <taxon>Bacillati</taxon>
        <taxon>Actinomycetota</taxon>
        <taxon>Actinomycetes</taxon>
        <taxon>Propionibacteriales</taxon>
        <taxon>Propionibacteriaceae</taxon>
        <taxon>Microlunatus</taxon>
    </lineage>
</organism>
<dbReference type="EMBL" id="CP041692">
    <property type="protein sequence ID" value="QDP95874.1"/>
    <property type="molecule type" value="Genomic_DNA"/>
</dbReference>
<sequence length="180" mass="19218">MINNDPTTSNLIDSKINFGDTDSIAGAFGYLWRNDADGPVIIGSGWTADPEELIALVHPSLRPIGEVGRANSKIIDDAVRDYGAGRLEAIDVIRVEQHSGPFIEAAWDALRATPPGHGSTYTELAGRAGRPAAVRAAAAACAYNAAALFVPCHRIVRRDGRLGGFRYGLDIKRTLLAHEA</sequence>
<gene>
    <name evidence="8" type="ORF">FOE78_08150</name>
</gene>
<proteinExistence type="predicted"/>
<dbReference type="RefSeq" id="WP_143985840.1">
    <property type="nucleotide sequence ID" value="NZ_CP041692.1"/>
</dbReference>
<protein>
    <submittedName>
        <fullName evidence="8">Methylated-DNA--[protein]-cysteine S-methyltransferase</fullName>
    </submittedName>
</protein>
<dbReference type="Gene3D" id="1.10.10.10">
    <property type="entry name" value="Winged helix-like DNA-binding domain superfamily/Winged helix DNA-binding domain"/>
    <property type="match status" value="1"/>
</dbReference>
<dbReference type="PANTHER" id="PTHR10815:SF5">
    <property type="entry name" value="METHYLATED-DNA--PROTEIN-CYSTEINE METHYLTRANSFERASE"/>
    <property type="match status" value="1"/>
</dbReference>
<comment type="catalytic activity">
    <reaction evidence="6">
        <text>a 6-O-methyl-2'-deoxyguanosine in DNA + L-cysteinyl-[protein] = S-methyl-L-cysteinyl-[protein] + a 2'-deoxyguanosine in DNA</text>
        <dbReference type="Rhea" id="RHEA:24000"/>
        <dbReference type="Rhea" id="RHEA-COMP:10131"/>
        <dbReference type="Rhea" id="RHEA-COMP:10132"/>
        <dbReference type="Rhea" id="RHEA-COMP:11367"/>
        <dbReference type="Rhea" id="RHEA-COMP:11368"/>
        <dbReference type="ChEBI" id="CHEBI:29950"/>
        <dbReference type="ChEBI" id="CHEBI:82612"/>
        <dbReference type="ChEBI" id="CHEBI:85445"/>
        <dbReference type="ChEBI" id="CHEBI:85448"/>
        <dbReference type="EC" id="2.1.1.63"/>
    </reaction>
</comment>
<dbReference type="Proteomes" id="UP000319263">
    <property type="component" value="Chromosome"/>
</dbReference>
<keyword evidence="4" id="KW-0227">DNA damage</keyword>
<dbReference type="CDD" id="cd06445">
    <property type="entry name" value="ATase"/>
    <property type="match status" value="1"/>
</dbReference>
<dbReference type="SUPFAM" id="SSF46767">
    <property type="entry name" value="Methylated DNA-protein cysteine methyltransferase, C-terminal domain"/>
    <property type="match status" value="1"/>
</dbReference>
<dbReference type="NCBIfam" id="TIGR00589">
    <property type="entry name" value="ogt"/>
    <property type="match status" value="1"/>
</dbReference>
<accession>A0A516PXG8</accession>
<keyword evidence="5" id="KW-0234">DNA repair</keyword>
<dbReference type="InterPro" id="IPR036217">
    <property type="entry name" value="MethylDNA_cys_MeTrfase_DNAb"/>
</dbReference>
<evidence type="ECO:0000256" key="2">
    <source>
        <dbReference type="ARBA" id="ARBA00022603"/>
    </source>
</evidence>
<dbReference type="GO" id="GO:0006281">
    <property type="term" value="P:DNA repair"/>
    <property type="evidence" value="ECO:0007669"/>
    <property type="project" value="UniProtKB-KW"/>
</dbReference>
<evidence type="ECO:0000313" key="9">
    <source>
        <dbReference type="Proteomes" id="UP000319263"/>
    </source>
</evidence>
<name>A0A516PXG8_9ACTN</name>